<dbReference type="Proteomes" id="UP000663832">
    <property type="component" value="Unassembled WGS sequence"/>
</dbReference>
<name>A0A815H3F8_9BILA</name>
<reference evidence="1" key="1">
    <citation type="submission" date="2021-02" db="EMBL/GenBank/DDBJ databases">
        <authorList>
            <person name="Nowell W R."/>
        </authorList>
    </citation>
    <scope>NUCLEOTIDE SEQUENCE</scope>
</reference>
<protein>
    <submittedName>
        <fullName evidence="1">Uncharacterized protein</fullName>
    </submittedName>
</protein>
<evidence type="ECO:0000313" key="4">
    <source>
        <dbReference type="Proteomes" id="UP000663877"/>
    </source>
</evidence>
<evidence type="ECO:0000313" key="2">
    <source>
        <dbReference type="EMBL" id="CAF1595923.1"/>
    </source>
</evidence>
<dbReference type="EMBL" id="CAJNOI010000811">
    <property type="protein sequence ID" value="CAF1348874.1"/>
    <property type="molecule type" value="Genomic_DNA"/>
</dbReference>
<dbReference type="Proteomes" id="UP000663877">
    <property type="component" value="Unassembled WGS sequence"/>
</dbReference>
<evidence type="ECO:0000313" key="3">
    <source>
        <dbReference type="Proteomes" id="UP000663832"/>
    </source>
</evidence>
<evidence type="ECO:0000313" key="1">
    <source>
        <dbReference type="EMBL" id="CAF1348874.1"/>
    </source>
</evidence>
<dbReference type="AlphaFoldDB" id="A0A815H3F8"/>
<gene>
    <name evidence="1" type="ORF">BJG266_LOCUS34841</name>
    <name evidence="2" type="ORF">QVE165_LOCUS51894</name>
</gene>
<keyword evidence="3" id="KW-1185">Reference proteome</keyword>
<sequence length="276" mass="32433">MKLYQHSARCSAAIQIYLDANPQYWRFIPMTCEEAQTSEEYIIKRRNLSDELDRKRRTIHNASIYVEAVPQPPNGHVFSKRQIALQMEYFHYKKDNNSLNLDLDLYNATIVAVLPETYTAMFRLLIESLFITPADTKLNSIGNMIRGYDLPDLNPWLIRGDQWCQGEATVTQHRRATRLAKTIDYNNIPTDLDPLIKEKLIKRRDRTNSIIVHYTHEKQFSHYKRAFHQLWDDTFYNTPLQTTKIIVGTRNNPNISKELIRLNPFTKPYNPINTST</sequence>
<comment type="caution">
    <text evidence="1">The sequence shown here is derived from an EMBL/GenBank/DDBJ whole genome shotgun (WGS) entry which is preliminary data.</text>
</comment>
<accession>A0A815H3F8</accession>
<dbReference type="EMBL" id="CAJNOM010001164">
    <property type="protein sequence ID" value="CAF1595923.1"/>
    <property type="molecule type" value="Genomic_DNA"/>
</dbReference>
<proteinExistence type="predicted"/>
<dbReference type="OrthoDB" id="10049109at2759"/>
<organism evidence="1 4">
    <name type="scientific">Adineta steineri</name>
    <dbReference type="NCBI Taxonomy" id="433720"/>
    <lineage>
        <taxon>Eukaryota</taxon>
        <taxon>Metazoa</taxon>
        <taxon>Spiralia</taxon>
        <taxon>Gnathifera</taxon>
        <taxon>Rotifera</taxon>
        <taxon>Eurotatoria</taxon>
        <taxon>Bdelloidea</taxon>
        <taxon>Adinetida</taxon>
        <taxon>Adinetidae</taxon>
        <taxon>Adineta</taxon>
    </lineage>
</organism>